<dbReference type="EMBL" id="UGYW01000002">
    <property type="protein sequence ID" value="SUJ22061.1"/>
    <property type="molecule type" value="Genomic_DNA"/>
</dbReference>
<evidence type="ECO:0000313" key="1">
    <source>
        <dbReference type="EMBL" id="SUJ22061.1"/>
    </source>
</evidence>
<sequence>MKRILLALLVIGTTIGLSSCTKEYITNSLPGVSYVYTVSPGDWQRVSGTNSFVREIAISNLDERYFEDGHVSVAISYDTAPTVYEIIPAEIDDYSFSANYSIGRVRVYAKDISGLAPVAPAKLLVKVVLTDAEIGN</sequence>
<protein>
    <submittedName>
        <fullName evidence="1">Uncharacterized protein</fullName>
    </submittedName>
</protein>
<proteinExistence type="predicted"/>
<dbReference type="AlphaFoldDB" id="A0A380CL51"/>
<dbReference type="Proteomes" id="UP000254893">
    <property type="component" value="Unassembled WGS sequence"/>
</dbReference>
<reference evidence="1 2" key="1">
    <citation type="submission" date="2018-06" db="EMBL/GenBank/DDBJ databases">
        <authorList>
            <consortium name="Pathogen Informatics"/>
            <person name="Doyle S."/>
        </authorList>
    </citation>
    <scope>NUCLEOTIDE SEQUENCE [LARGE SCALE GENOMIC DNA]</scope>
    <source>
        <strain evidence="1 2">NCTC11388</strain>
    </source>
</reference>
<organism evidence="1 2">
    <name type="scientific">Sphingobacterium spiritivorum</name>
    <name type="common">Flavobacterium spiritivorum</name>
    <dbReference type="NCBI Taxonomy" id="258"/>
    <lineage>
        <taxon>Bacteria</taxon>
        <taxon>Pseudomonadati</taxon>
        <taxon>Bacteroidota</taxon>
        <taxon>Sphingobacteriia</taxon>
        <taxon>Sphingobacteriales</taxon>
        <taxon>Sphingobacteriaceae</taxon>
        <taxon>Sphingobacterium</taxon>
    </lineage>
</organism>
<dbReference type="RefSeq" id="WP_115170804.1">
    <property type="nucleotide sequence ID" value="NZ_JBPFQB010000005.1"/>
</dbReference>
<dbReference type="PROSITE" id="PS51257">
    <property type="entry name" value="PROKAR_LIPOPROTEIN"/>
    <property type="match status" value="1"/>
</dbReference>
<accession>A0A380CL51</accession>
<name>A0A380CL51_SPHSI</name>
<gene>
    <name evidence="1" type="ORF">NCTC11388_03189</name>
</gene>
<evidence type="ECO:0000313" key="2">
    <source>
        <dbReference type="Proteomes" id="UP000254893"/>
    </source>
</evidence>